<reference evidence="1" key="1">
    <citation type="submission" date="2017-03" db="EMBL/GenBank/DDBJ databases">
        <title>The mitochondrial genome of the carnivorous plant Utricularia reniformis (Lentibulariaceae): structure, comparative analysis and evolutionary landmarks.</title>
        <authorList>
            <person name="Silva S.R."/>
            <person name="Alvarenga D.O."/>
            <person name="Michael T.P."/>
            <person name="Miranda V.F.O."/>
            <person name="Varani A.M."/>
        </authorList>
    </citation>
    <scope>NUCLEOTIDE SEQUENCE</scope>
</reference>
<dbReference type="EMBL" id="KY774314">
    <property type="protein sequence ID" value="ART30718.1"/>
    <property type="molecule type" value="Genomic_DNA"/>
</dbReference>
<accession>A0A1Y0B016</accession>
<dbReference type="AlphaFoldDB" id="A0A1Y0B016"/>
<organism evidence="1">
    <name type="scientific">Utricularia reniformis</name>
    <dbReference type="NCBI Taxonomy" id="192314"/>
    <lineage>
        <taxon>Eukaryota</taxon>
        <taxon>Viridiplantae</taxon>
        <taxon>Streptophyta</taxon>
        <taxon>Embryophyta</taxon>
        <taxon>Tracheophyta</taxon>
        <taxon>Spermatophyta</taxon>
        <taxon>Magnoliopsida</taxon>
        <taxon>eudicotyledons</taxon>
        <taxon>Gunneridae</taxon>
        <taxon>Pentapetalae</taxon>
        <taxon>asterids</taxon>
        <taxon>lamiids</taxon>
        <taxon>Lamiales</taxon>
        <taxon>Lentibulariaceae</taxon>
        <taxon>Utricularia</taxon>
    </lineage>
</organism>
<proteinExistence type="predicted"/>
<name>A0A1Y0B016_9LAMI</name>
<evidence type="ECO:0000313" key="1">
    <source>
        <dbReference type="EMBL" id="ART30718.1"/>
    </source>
</evidence>
<gene>
    <name evidence="1" type="ORF">AEK19_MT0458</name>
</gene>
<geneLocation type="mitochondrion" evidence="1"/>
<sequence>MLENAKLLNISVVSSKDKLADILNKPLASRFQLLRSSLTVTPVQYSISA</sequence>
<protein>
    <submittedName>
        <fullName evidence="1">Uncharacterized protein</fullName>
    </submittedName>
</protein>
<keyword evidence="1" id="KW-0496">Mitochondrion</keyword>